<comment type="caution">
    <text evidence="5">The sequence shown here is derived from an EMBL/GenBank/DDBJ whole genome shotgun (WGS) entry which is preliminary data.</text>
</comment>
<dbReference type="RefSeq" id="WP_269424513.1">
    <property type="nucleotide sequence ID" value="NZ_JAPWGY010000007.1"/>
</dbReference>
<sequence>MPKPASPPSQQTANLLRQDLHPALPVLGILGVGHFASYTLAGLRRGGFSGQVVLSPRNAEVARTLAKEQSCLVAGSNQEVIDRASMLLLSVRPHQLADLLKDLTFRSDQIVISAIAGISLDEHRAAGPLPEQLVRMIPVCSIEAGEGIIPIFPSHPLVEALARFTGTPVALESEEQFDLALVASCMNGWLYEFFGDLADWLTNKGLPEDKTREMILHNIRGATAYGLLKKNETLQDITQGIATPGTFTLDGLKQLRNQQGISAWTKAMDGVLGKLKA</sequence>
<evidence type="ECO:0000259" key="3">
    <source>
        <dbReference type="Pfam" id="PF03807"/>
    </source>
</evidence>
<dbReference type="PANTHER" id="PTHR11645:SF0">
    <property type="entry name" value="PYRROLINE-5-CARBOXYLATE REDUCTASE 3"/>
    <property type="match status" value="1"/>
</dbReference>
<gene>
    <name evidence="5" type="ORF">O4H49_16365</name>
</gene>
<keyword evidence="2" id="KW-0560">Oxidoreductase</keyword>
<organism evidence="5 6">
    <name type="scientific">Kiloniella laminariae</name>
    <dbReference type="NCBI Taxonomy" id="454162"/>
    <lineage>
        <taxon>Bacteria</taxon>
        <taxon>Pseudomonadati</taxon>
        <taxon>Pseudomonadota</taxon>
        <taxon>Alphaproteobacteria</taxon>
        <taxon>Rhodospirillales</taxon>
        <taxon>Kiloniellaceae</taxon>
        <taxon>Kiloniella</taxon>
    </lineage>
</organism>
<dbReference type="Gene3D" id="3.40.50.720">
    <property type="entry name" value="NAD(P)-binding Rossmann-like Domain"/>
    <property type="match status" value="1"/>
</dbReference>
<dbReference type="Proteomes" id="UP001069802">
    <property type="component" value="Unassembled WGS sequence"/>
</dbReference>
<evidence type="ECO:0000313" key="5">
    <source>
        <dbReference type="EMBL" id="MCZ4282362.1"/>
    </source>
</evidence>
<dbReference type="SUPFAM" id="SSF48179">
    <property type="entry name" value="6-phosphogluconate dehydrogenase C-terminal domain-like"/>
    <property type="match status" value="1"/>
</dbReference>
<evidence type="ECO:0000313" key="6">
    <source>
        <dbReference type="Proteomes" id="UP001069802"/>
    </source>
</evidence>
<dbReference type="EMBL" id="JAPWGY010000007">
    <property type="protein sequence ID" value="MCZ4282362.1"/>
    <property type="molecule type" value="Genomic_DNA"/>
</dbReference>
<accession>A0ABT4LMQ4</accession>
<protein>
    <submittedName>
        <fullName evidence="5">NAD(P)-binding domain-containing protein</fullName>
    </submittedName>
</protein>
<feature type="domain" description="Pyrroline-5-carboxylate reductase catalytic N-terminal" evidence="3">
    <location>
        <begin position="27"/>
        <end position="117"/>
    </location>
</feature>
<dbReference type="InterPro" id="IPR029036">
    <property type="entry name" value="P5CR_dimer"/>
</dbReference>
<evidence type="ECO:0000256" key="2">
    <source>
        <dbReference type="ARBA" id="ARBA00023002"/>
    </source>
</evidence>
<reference evidence="5" key="1">
    <citation type="submission" date="2022-12" db="EMBL/GenBank/DDBJ databases">
        <title>Bacterial isolates from different developmental stages of Nematostella vectensis.</title>
        <authorList>
            <person name="Fraune S."/>
        </authorList>
    </citation>
    <scope>NUCLEOTIDE SEQUENCE</scope>
    <source>
        <strain evidence="5">G21630-S1</strain>
    </source>
</reference>
<name>A0ABT4LMQ4_9PROT</name>
<evidence type="ECO:0000256" key="1">
    <source>
        <dbReference type="ARBA" id="ARBA00005525"/>
    </source>
</evidence>
<dbReference type="Pfam" id="PF14748">
    <property type="entry name" value="P5CR_dimer"/>
    <property type="match status" value="1"/>
</dbReference>
<evidence type="ECO:0000259" key="4">
    <source>
        <dbReference type="Pfam" id="PF14748"/>
    </source>
</evidence>
<feature type="domain" description="Pyrroline-5-carboxylate reductase dimerisation" evidence="4">
    <location>
        <begin position="175"/>
        <end position="270"/>
    </location>
</feature>
<keyword evidence="6" id="KW-1185">Reference proteome</keyword>
<dbReference type="PANTHER" id="PTHR11645">
    <property type="entry name" value="PYRROLINE-5-CARBOXYLATE REDUCTASE"/>
    <property type="match status" value="1"/>
</dbReference>
<dbReference type="Gene3D" id="1.10.3730.10">
    <property type="entry name" value="ProC C-terminal domain-like"/>
    <property type="match status" value="1"/>
</dbReference>
<proteinExistence type="inferred from homology"/>
<dbReference type="Pfam" id="PF03807">
    <property type="entry name" value="F420_oxidored"/>
    <property type="match status" value="1"/>
</dbReference>
<dbReference type="InterPro" id="IPR008927">
    <property type="entry name" value="6-PGluconate_DH-like_C_sf"/>
</dbReference>
<dbReference type="InterPro" id="IPR028939">
    <property type="entry name" value="P5C_Rdtase_cat_N"/>
</dbReference>
<dbReference type="SUPFAM" id="SSF51735">
    <property type="entry name" value="NAD(P)-binding Rossmann-fold domains"/>
    <property type="match status" value="1"/>
</dbReference>
<dbReference type="InterPro" id="IPR036291">
    <property type="entry name" value="NAD(P)-bd_dom_sf"/>
</dbReference>
<comment type="similarity">
    <text evidence="1">Belongs to the pyrroline-5-carboxylate reductase family.</text>
</comment>